<dbReference type="Pfam" id="PF00258">
    <property type="entry name" value="Flavodoxin_1"/>
    <property type="match status" value="1"/>
</dbReference>
<dbReference type="KEGG" id="ttu:TERTU_2600"/>
<proteinExistence type="inferred from homology"/>
<dbReference type="Proteomes" id="UP000009080">
    <property type="component" value="Chromosome"/>
</dbReference>
<sequence length="100" mass="11322">MDDLDFSGKTIALYGLGDQVGYPEWFLDALGYLYHKLNGQGAKIVGFWPADGYEFEQSKALLEDSQLFVGLALDEETEFDKSAERIATWCRQIRSEFGLD</sequence>
<dbReference type="InterPro" id="IPR008254">
    <property type="entry name" value="Flavodoxin/NO_synth"/>
</dbReference>
<reference evidence="8 9" key="1">
    <citation type="journal article" date="2009" name="PLoS ONE">
        <title>The complete genome of Teredinibacter turnerae T7901: an intracellular endosymbiont of marine wood-boring bivalves (shipworms).</title>
        <authorList>
            <person name="Yang J.C."/>
            <person name="Madupu R."/>
            <person name="Durkin A.S."/>
            <person name="Ekborg N.A."/>
            <person name="Pedamallu C.S."/>
            <person name="Hostetler J.B."/>
            <person name="Radune D."/>
            <person name="Toms B.S."/>
            <person name="Henrissat B."/>
            <person name="Coutinho P.M."/>
            <person name="Schwarz S."/>
            <person name="Field L."/>
            <person name="Trindade-Silva A.E."/>
            <person name="Soares C.A.G."/>
            <person name="Elshahawi S."/>
            <person name="Hanora A."/>
            <person name="Schmidt E.W."/>
            <person name="Haygood M.G."/>
            <person name="Posfai J."/>
            <person name="Benner J."/>
            <person name="Madinger C."/>
            <person name="Nove J."/>
            <person name="Anton B."/>
            <person name="Chaudhary K."/>
            <person name="Foster J."/>
            <person name="Holman A."/>
            <person name="Kumar S."/>
            <person name="Lessard P.A."/>
            <person name="Luyten Y.A."/>
            <person name="Slatko B."/>
            <person name="Wood N."/>
            <person name="Wu B."/>
            <person name="Teplitski M."/>
            <person name="Mougous J.D."/>
            <person name="Ward N."/>
            <person name="Eisen J.A."/>
            <person name="Badger J.H."/>
            <person name="Distel D.L."/>
        </authorList>
    </citation>
    <scope>NUCLEOTIDE SEQUENCE [LARGE SCALE GENOMIC DNA]</scope>
    <source>
        <strain evidence="9">ATCC 39867 / T7901</strain>
    </source>
</reference>
<keyword evidence="6" id="KW-0249">Electron transport</keyword>
<dbReference type="Gene3D" id="3.40.50.360">
    <property type="match status" value="1"/>
</dbReference>
<evidence type="ECO:0000256" key="1">
    <source>
        <dbReference type="ARBA" id="ARBA00001917"/>
    </source>
</evidence>
<dbReference type="SUPFAM" id="SSF52218">
    <property type="entry name" value="Flavoproteins"/>
    <property type="match status" value="1"/>
</dbReference>
<organism evidence="8 9">
    <name type="scientific">Teredinibacter turnerae (strain ATCC 39867 / T7901)</name>
    <dbReference type="NCBI Taxonomy" id="377629"/>
    <lineage>
        <taxon>Bacteria</taxon>
        <taxon>Pseudomonadati</taxon>
        <taxon>Pseudomonadota</taxon>
        <taxon>Gammaproteobacteria</taxon>
        <taxon>Cellvibrionales</taxon>
        <taxon>Cellvibrionaceae</taxon>
        <taxon>Teredinibacter</taxon>
    </lineage>
</organism>
<dbReference type="HOGENOM" id="CLU_051402_1_1_6"/>
<keyword evidence="9" id="KW-1185">Reference proteome</keyword>
<comment type="similarity">
    <text evidence="2">Belongs to the flavodoxin family.</text>
</comment>
<dbReference type="AlphaFoldDB" id="C6AR22"/>
<dbReference type="STRING" id="377629.TERTU_2600"/>
<evidence type="ECO:0000256" key="6">
    <source>
        <dbReference type="ARBA" id="ARBA00022982"/>
    </source>
</evidence>
<evidence type="ECO:0000313" key="9">
    <source>
        <dbReference type="Proteomes" id="UP000009080"/>
    </source>
</evidence>
<dbReference type="PANTHER" id="PTHR42809">
    <property type="entry name" value="FLAVODOXIN 2"/>
    <property type="match status" value="1"/>
</dbReference>
<dbReference type="InterPro" id="IPR050619">
    <property type="entry name" value="Flavodoxin"/>
</dbReference>
<evidence type="ECO:0000256" key="5">
    <source>
        <dbReference type="ARBA" id="ARBA00022643"/>
    </source>
</evidence>
<evidence type="ECO:0000256" key="3">
    <source>
        <dbReference type="ARBA" id="ARBA00022448"/>
    </source>
</evidence>
<accession>C6AR22</accession>
<keyword evidence="3" id="KW-0813">Transport</keyword>
<keyword evidence="4" id="KW-0285">Flavoprotein</keyword>
<dbReference type="GO" id="GO:0010181">
    <property type="term" value="F:FMN binding"/>
    <property type="evidence" value="ECO:0007669"/>
    <property type="project" value="InterPro"/>
</dbReference>
<dbReference type="eggNOG" id="COG0716">
    <property type="taxonomic scope" value="Bacteria"/>
</dbReference>
<evidence type="ECO:0000256" key="4">
    <source>
        <dbReference type="ARBA" id="ARBA00022630"/>
    </source>
</evidence>
<dbReference type="EMBL" id="CP001614">
    <property type="protein sequence ID" value="ACS93566.1"/>
    <property type="molecule type" value="Genomic_DNA"/>
</dbReference>
<name>C6AR22_TERTT</name>
<feature type="domain" description="Flavodoxin-like" evidence="7">
    <location>
        <begin position="1"/>
        <end position="94"/>
    </location>
</feature>
<gene>
    <name evidence="8" type="ordered locus">TERTU_2600</name>
</gene>
<keyword evidence="5" id="KW-0288">FMN</keyword>
<dbReference type="InterPro" id="IPR029039">
    <property type="entry name" value="Flavoprotein-like_sf"/>
</dbReference>
<evidence type="ECO:0000256" key="2">
    <source>
        <dbReference type="ARBA" id="ARBA00005267"/>
    </source>
</evidence>
<protein>
    <submittedName>
        <fullName evidence="8">Flavodoxin-1</fullName>
    </submittedName>
</protein>
<evidence type="ECO:0000259" key="7">
    <source>
        <dbReference type="PROSITE" id="PS50902"/>
    </source>
</evidence>
<dbReference type="PANTHER" id="PTHR42809:SF3">
    <property type="entry name" value="FLAVODOXIN 2"/>
    <property type="match status" value="1"/>
</dbReference>
<dbReference type="PROSITE" id="PS50902">
    <property type="entry name" value="FLAVODOXIN_LIKE"/>
    <property type="match status" value="1"/>
</dbReference>
<evidence type="ECO:0000313" key="8">
    <source>
        <dbReference type="EMBL" id="ACS93566.1"/>
    </source>
</evidence>
<comment type="cofactor">
    <cofactor evidence="1">
        <name>FMN</name>
        <dbReference type="ChEBI" id="CHEBI:58210"/>
    </cofactor>
</comment>